<gene>
    <name evidence="1" type="ORF">F4Y08_09905</name>
</gene>
<accession>A0A6B1DTP7</accession>
<dbReference type="Gene3D" id="3.30.565.60">
    <property type="match status" value="1"/>
</dbReference>
<evidence type="ECO:0000313" key="1">
    <source>
        <dbReference type="EMBL" id="MYD90631.1"/>
    </source>
</evidence>
<protein>
    <submittedName>
        <fullName evidence="1">Uncharacterized protein</fullName>
    </submittedName>
</protein>
<feature type="non-terminal residue" evidence="1">
    <location>
        <position position="191"/>
    </location>
</feature>
<dbReference type="AlphaFoldDB" id="A0A6B1DTP7"/>
<dbReference type="EMBL" id="VXPY01000070">
    <property type="protein sequence ID" value="MYD90631.1"/>
    <property type="molecule type" value="Genomic_DNA"/>
</dbReference>
<dbReference type="PANTHER" id="PTHR30595:SF6">
    <property type="entry name" value="SCHLAFEN ALBA-2 DOMAIN-CONTAINING PROTEIN"/>
    <property type="match status" value="1"/>
</dbReference>
<reference evidence="1" key="1">
    <citation type="submission" date="2019-09" db="EMBL/GenBank/DDBJ databases">
        <title>Characterisation of the sponge microbiome using genome-centric metagenomics.</title>
        <authorList>
            <person name="Engelberts J.P."/>
            <person name="Robbins S.J."/>
            <person name="De Goeij J.M."/>
            <person name="Aranda M."/>
            <person name="Bell S.C."/>
            <person name="Webster N.S."/>
        </authorList>
    </citation>
    <scope>NUCLEOTIDE SEQUENCE</scope>
    <source>
        <strain evidence="1">SB0662_bin_9</strain>
    </source>
</reference>
<dbReference type="InterPro" id="IPR038475">
    <property type="entry name" value="RecG_C_sf"/>
</dbReference>
<comment type="caution">
    <text evidence="1">The sequence shown here is derived from an EMBL/GenBank/DDBJ whole genome shotgun (WGS) entry which is preliminary data.</text>
</comment>
<proteinExistence type="predicted"/>
<dbReference type="Pfam" id="PF13749">
    <property type="entry name" value="HATPase_c_4"/>
    <property type="match status" value="1"/>
</dbReference>
<organism evidence="1">
    <name type="scientific">Caldilineaceae bacterium SB0662_bin_9</name>
    <dbReference type="NCBI Taxonomy" id="2605258"/>
    <lineage>
        <taxon>Bacteria</taxon>
        <taxon>Bacillati</taxon>
        <taxon>Chloroflexota</taxon>
        <taxon>Caldilineae</taxon>
        <taxon>Caldilineales</taxon>
        <taxon>Caldilineaceae</taxon>
    </lineage>
</organism>
<name>A0A6B1DTP7_9CHLR</name>
<dbReference type="PANTHER" id="PTHR30595">
    <property type="entry name" value="GLPR-RELATED TRANSCRIPTIONAL REPRESSOR"/>
    <property type="match status" value="1"/>
</dbReference>
<sequence>MTHAGAWLLADDITRFTLQASVTCAIFRGNAKTHILDRKAFHGNLYAIYQEVMAYFQAKLNSALVPNAQGRDERLELPESALREALVNAIAHRDYCSTANVQVYIYQDRVEIVAPGGLPAGMRKEDLGIRSVPRNPLLFSMLYRMRLVEQIGSGIRRIHDSCREHGVAEPAIEVSSDWVTVTFPRPVEAST</sequence>